<dbReference type="RefSeq" id="WP_381430857.1">
    <property type="nucleotide sequence ID" value="NZ_JBHSNO010000002.1"/>
</dbReference>
<dbReference type="GO" id="GO:0005524">
    <property type="term" value="F:ATP binding"/>
    <property type="evidence" value="ECO:0007669"/>
    <property type="project" value="UniProtKB-KW"/>
</dbReference>
<evidence type="ECO:0000259" key="8">
    <source>
        <dbReference type="PROSITE" id="PS50893"/>
    </source>
</evidence>
<protein>
    <submittedName>
        <fullName evidence="9">ABC transporter ATP-binding protein</fullName>
    </submittedName>
</protein>
<evidence type="ECO:0000256" key="3">
    <source>
        <dbReference type="ARBA" id="ARBA00022448"/>
    </source>
</evidence>
<dbReference type="Proteomes" id="UP001596109">
    <property type="component" value="Unassembled WGS sequence"/>
</dbReference>
<dbReference type="PANTHER" id="PTHR43297">
    <property type="entry name" value="OLIGOPEPTIDE TRANSPORT ATP-BINDING PROTEIN APPD"/>
    <property type="match status" value="1"/>
</dbReference>
<feature type="domain" description="ABC transporter" evidence="8">
    <location>
        <begin position="7"/>
        <end position="256"/>
    </location>
</feature>
<comment type="similarity">
    <text evidence="2">Belongs to the ABC transporter superfamily.</text>
</comment>
<dbReference type="InterPro" id="IPR050388">
    <property type="entry name" value="ABC_Ni/Peptide_Import"/>
</dbReference>
<keyword evidence="10" id="KW-1185">Reference proteome</keyword>
<evidence type="ECO:0000313" key="9">
    <source>
        <dbReference type="EMBL" id="MFC5587976.1"/>
    </source>
</evidence>
<dbReference type="CDD" id="cd03257">
    <property type="entry name" value="ABC_NikE_OppD_transporters"/>
    <property type="match status" value="1"/>
</dbReference>
<dbReference type="SMART" id="SM00382">
    <property type="entry name" value="AAA"/>
    <property type="match status" value="1"/>
</dbReference>
<dbReference type="PROSITE" id="PS50893">
    <property type="entry name" value="ABC_TRANSPORTER_2"/>
    <property type="match status" value="1"/>
</dbReference>
<dbReference type="EMBL" id="JBHSNO010000002">
    <property type="protein sequence ID" value="MFC5587976.1"/>
    <property type="molecule type" value="Genomic_DNA"/>
</dbReference>
<dbReference type="PROSITE" id="PS00211">
    <property type="entry name" value="ABC_TRANSPORTER_1"/>
    <property type="match status" value="1"/>
</dbReference>
<reference evidence="10" key="1">
    <citation type="journal article" date="2019" name="Int. J. Syst. Evol. Microbiol.">
        <title>The Global Catalogue of Microorganisms (GCM) 10K type strain sequencing project: providing services to taxonomists for standard genome sequencing and annotation.</title>
        <authorList>
            <consortium name="The Broad Institute Genomics Platform"/>
            <consortium name="The Broad Institute Genome Sequencing Center for Infectious Disease"/>
            <person name="Wu L."/>
            <person name="Ma J."/>
        </authorList>
    </citation>
    <scope>NUCLEOTIDE SEQUENCE [LARGE SCALE GENOMIC DNA]</scope>
    <source>
        <strain evidence="10">CGMCC 4.1434</strain>
    </source>
</reference>
<keyword evidence="4" id="KW-1003">Cell membrane</keyword>
<comment type="subcellular location">
    <subcellularLocation>
        <location evidence="1">Cell membrane</location>
        <topology evidence="1">Peripheral membrane protein</topology>
    </subcellularLocation>
</comment>
<dbReference type="NCBIfam" id="TIGR01727">
    <property type="entry name" value="oligo_HPY"/>
    <property type="match status" value="1"/>
</dbReference>
<comment type="caution">
    <text evidence="9">The sequence shown here is derived from an EMBL/GenBank/DDBJ whole genome shotgun (WGS) entry which is preliminary data.</text>
</comment>
<accession>A0ABW0TH12</accession>
<name>A0ABW0TH12_9BACL</name>
<evidence type="ECO:0000313" key="10">
    <source>
        <dbReference type="Proteomes" id="UP001596109"/>
    </source>
</evidence>
<evidence type="ECO:0000256" key="7">
    <source>
        <dbReference type="ARBA" id="ARBA00023136"/>
    </source>
</evidence>
<dbReference type="Pfam" id="PF08352">
    <property type="entry name" value="oligo_HPY"/>
    <property type="match status" value="1"/>
</dbReference>
<keyword evidence="5" id="KW-0547">Nucleotide-binding</keyword>
<keyword evidence="3" id="KW-0813">Transport</keyword>
<dbReference type="InterPro" id="IPR013563">
    <property type="entry name" value="Oligopep_ABC_C"/>
</dbReference>
<dbReference type="InterPro" id="IPR003593">
    <property type="entry name" value="AAA+_ATPase"/>
</dbReference>
<dbReference type="SUPFAM" id="SSF52540">
    <property type="entry name" value="P-loop containing nucleoside triphosphate hydrolases"/>
    <property type="match status" value="1"/>
</dbReference>
<dbReference type="Pfam" id="PF00005">
    <property type="entry name" value="ABC_tran"/>
    <property type="match status" value="1"/>
</dbReference>
<evidence type="ECO:0000256" key="4">
    <source>
        <dbReference type="ARBA" id="ARBA00022475"/>
    </source>
</evidence>
<gene>
    <name evidence="9" type="ORF">ACFPRA_03525</name>
</gene>
<proteinExistence type="inferred from homology"/>
<dbReference type="PANTHER" id="PTHR43297:SF2">
    <property type="entry name" value="DIPEPTIDE TRANSPORT ATP-BINDING PROTEIN DPPD"/>
    <property type="match status" value="1"/>
</dbReference>
<keyword evidence="6 9" id="KW-0067">ATP-binding</keyword>
<dbReference type="InterPro" id="IPR017871">
    <property type="entry name" value="ABC_transporter-like_CS"/>
</dbReference>
<evidence type="ECO:0000256" key="2">
    <source>
        <dbReference type="ARBA" id="ARBA00005417"/>
    </source>
</evidence>
<evidence type="ECO:0000256" key="1">
    <source>
        <dbReference type="ARBA" id="ARBA00004202"/>
    </source>
</evidence>
<dbReference type="Gene3D" id="3.40.50.300">
    <property type="entry name" value="P-loop containing nucleotide triphosphate hydrolases"/>
    <property type="match status" value="1"/>
</dbReference>
<sequence>MEPLLTVQNLNTHFFTDNGVVRSVDGVTFTVNEGETIGIVGESGSGKSVTALSIMHLLPYKIGKVVDGSIMFGNEDLVQLTEKKMRKIRGNDIAMIFQEPMTSLNPGFTIGNQIGEAIRLHKKLSRKEAKKRSVELLKEVGIPGAEQMVDEYPHKLSGGMRQRVMIAMALACNPKILIADEPTTALDVTIQAQILELIQKLKRESNTSILMITHDLAVVSEICDRVIVMYAGRVIEEADVTTLFESPAHPYTKGLIDSMPSLEEEVEWLKTIKGNVPIPSEMPIGCKFAPRCQYAIERCTVEEPELLDIGDGQKSRCFLAEEVKNEDAITGSERLESSLSYR</sequence>
<dbReference type="InterPro" id="IPR003439">
    <property type="entry name" value="ABC_transporter-like_ATP-bd"/>
</dbReference>
<keyword evidence="7" id="KW-0472">Membrane</keyword>
<organism evidence="9 10">
    <name type="scientific">Sporosarcina soli</name>
    <dbReference type="NCBI Taxonomy" id="334736"/>
    <lineage>
        <taxon>Bacteria</taxon>
        <taxon>Bacillati</taxon>
        <taxon>Bacillota</taxon>
        <taxon>Bacilli</taxon>
        <taxon>Bacillales</taxon>
        <taxon>Caryophanaceae</taxon>
        <taxon>Sporosarcina</taxon>
    </lineage>
</organism>
<evidence type="ECO:0000256" key="5">
    <source>
        <dbReference type="ARBA" id="ARBA00022741"/>
    </source>
</evidence>
<evidence type="ECO:0000256" key="6">
    <source>
        <dbReference type="ARBA" id="ARBA00022840"/>
    </source>
</evidence>
<dbReference type="InterPro" id="IPR027417">
    <property type="entry name" value="P-loop_NTPase"/>
</dbReference>